<organism evidence="1 2">
    <name type="scientific">Bradyrhizobium algeriense</name>
    <dbReference type="NCBI Taxonomy" id="634784"/>
    <lineage>
        <taxon>Bacteria</taxon>
        <taxon>Pseudomonadati</taxon>
        <taxon>Pseudomonadota</taxon>
        <taxon>Alphaproteobacteria</taxon>
        <taxon>Hyphomicrobiales</taxon>
        <taxon>Nitrobacteraceae</taxon>
        <taxon>Bradyrhizobium</taxon>
    </lineage>
</organism>
<evidence type="ECO:0000313" key="1">
    <source>
        <dbReference type="EMBL" id="MEH2560194.1"/>
    </source>
</evidence>
<dbReference type="RefSeq" id="WP_334489111.1">
    <property type="nucleotide sequence ID" value="NZ_JAZHRV010000001.1"/>
</dbReference>
<dbReference type="InterPro" id="IPR007487">
    <property type="entry name" value="ABC_transpt-TYRBP-like"/>
</dbReference>
<proteinExistence type="predicted"/>
<name>A0ABU8BNS3_9BRAD</name>
<dbReference type="PANTHER" id="PTHR35271">
    <property type="entry name" value="ABC TRANSPORTER, SUBSTRATE-BINDING LIPOPROTEIN-RELATED"/>
    <property type="match status" value="1"/>
</dbReference>
<dbReference type="EMBL" id="JAZHRV010000001">
    <property type="protein sequence ID" value="MEH2560194.1"/>
    <property type="molecule type" value="Genomic_DNA"/>
</dbReference>
<reference evidence="1 2" key="1">
    <citation type="submission" date="2024-02" db="EMBL/GenBank/DDBJ databases">
        <title>Adaptive strategies in a cosmopolitan and abundant soil bacterium.</title>
        <authorList>
            <person name="Carini P."/>
        </authorList>
    </citation>
    <scope>NUCLEOTIDE SEQUENCE [LARGE SCALE GENOMIC DNA]</scope>
    <source>
        <strain evidence="1 2">AZCC 1608</strain>
    </source>
</reference>
<evidence type="ECO:0000313" key="2">
    <source>
        <dbReference type="Proteomes" id="UP001364224"/>
    </source>
</evidence>
<dbReference type="CDD" id="cd06325">
    <property type="entry name" value="PBP1_ABC_unchar_transporter"/>
    <property type="match status" value="1"/>
</dbReference>
<dbReference type="Proteomes" id="UP001364224">
    <property type="component" value="Unassembled WGS sequence"/>
</dbReference>
<accession>A0ABU8BNS3</accession>
<dbReference type="Gene3D" id="3.40.50.2300">
    <property type="match status" value="2"/>
</dbReference>
<dbReference type="PANTHER" id="PTHR35271:SF1">
    <property type="entry name" value="ABC TRANSPORTER, SUBSTRATE-BINDING LIPOPROTEIN"/>
    <property type="match status" value="1"/>
</dbReference>
<comment type="caution">
    <text evidence="1">The sequence shown here is derived from an EMBL/GenBank/DDBJ whole genome shotgun (WGS) entry which is preliminary data.</text>
</comment>
<keyword evidence="2" id="KW-1185">Reference proteome</keyword>
<sequence length="327" mass="34763">MKRREFIAATAALLVSPQRSWAQGTRRRLGFLAVGDGSGQALNQTELALFDGLRSHSWIDGRNLIIEYRFSHPPDRLPASVADLIALSPDVLIVAGPRAAAALKSATATIPIVFVAVGNPVGLGLVQSLSRPGGNITGFATVVPGQFTSKMIGTLREMVPTASKIAILVNPGNPIHRLIVAEELPQTARKLGVALPIVEASTAEELDIVFASAAAQHADGIVDLGDPLTFVEAPRVIALAAKYHLPANYFFRHYANAGGLSFYGPDIADLFRRAAGHVDKILKGTKPADLPVEQPTKFELVINMKTAKALGLTVPPSLLVRADEVIE</sequence>
<protein>
    <submittedName>
        <fullName evidence="1">ABC transport system substrate-binding protein</fullName>
    </submittedName>
</protein>
<dbReference type="Pfam" id="PF04392">
    <property type="entry name" value="ABC_sub_bind"/>
    <property type="match status" value="1"/>
</dbReference>
<gene>
    <name evidence="1" type="ORF">V1286_007723</name>
</gene>